<evidence type="ECO:0000313" key="2">
    <source>
        <dbReference type="EMBL" id="AXH59625.1"/>
    </source>
</evidence>
<feature type="signal peptide" evidence="1">
    <location>
        <begin position="1"/>
        <end position="20"/>
    </location>
</feature>
<dbReference type="EMBL" id="CP031226">
    <property type="protein sequence ID" value="AXH59625.1"/>
    <property type="molecule type" value="Genomic_DNA"/>
</dbReference>
<reference evidence="2 3" key="1">
    <citation type="journal article" date="2011" name="PLoS Pathog.">
        <title>Dynamic evolution of pathogenicity revealed by sequencing and comparative genomics of 19 Pseudomonas syringae isolates.</title>
        <authorList>
            <person name="Baltrus D.A."/>
            <person name="Nishimura M.T."/>
            <person name="Romanchuk A."/>
            <person name="Chang J.H."/>
            <person name="Mukhtar M.S."/>
            <person name="Cherkis K."/>
            <person name="Roach J."/>
            <person name="Grant S.R."/>
            <person name="Jones C.D."/>
            <person name="Dangl J.L."/>
        </authorList>
    </citation>
    <scope>NUCLEOTIDE SEQUENCE [LARGE SCALE GENOMIC DNA]</scope>
    <source>
        <strain evidence="2 3">M301315</strain>
    </source>
</reference>
<dbReference type="RefSeq" id="WP_005742145.1">
    <property type="nucleotide sequence ID" value="NZ_CP031226.1"/>
</dbReference>
<protein>
    <submittedName>
        <fullName evidence="2">Uncharacterized protein</fullName>
    </submittedName>
</protein>
<keyword evidence="2" id="KW-0614">Plasmid</keyword>
<organism evidence="2 3">
    <name type="scientific">Pseudomonas amygdali pv. lachrymans str. M301315</name>
    <dbReference type="NCBI Taxonomy" id="629260"/>
    <lineage>
        <taxon>Bacteria</taxon>
        <taxon>Pseudomonadati</taxon>
        <taxon>Pseudomonadota</taxon>
        <taxon>Gammaproteobacteria</taxon>
        <taxon>Pseudomonadales</taxon>
        <taxon>Pseudomonadaceae</taxon>
        <taxon>Pseudomonas</taxon>
        <taxon>Pseudomonas amygdali</taxon>
    </lineage>
</organism>
<keyword evidence="1" id="KW-0732">Signal</keyword>
<dbReference type="GeneID" id="39473752"/>
<gene>
    <name evidence="2" type="ORF">PLA107_030850</name>
</gene>
<sequence>MKKLSAVLLALGLMTGAAQAAQTSQAVEVSLKPVVISIEAKDFSSNMATLMGKPVTMTSGDLQKAPNQALCVIVDVNEVKSTISETLNYLSSTSVTVLPVSSDDKSVRAWVSYSRNEQKDPEVAVIDKDCSLATGLIATTTARQLIQFDWGVEKKIELLDGQGLSVTINNPSSSEK</sequence>
<name>A0AAD0M724_PSEAV</name>
<evidence type="ECO:0000313" key="3">
    <source>
        <dbReference type="Proteomes" id="UP000006426"/>
    </source>
</evidence>
<accession>A0AAD0M724</accession>
<geneLocation type="plasmid" evidence="3">
    <name>pmppla107</name>
</geneLocation>
<dbReference type="Proteomes" id="UP000006426">
    <property type="component" value="Plasmid pmppla107"/>
</dbReference>
<feature type="chain" id="PRO_5042091480" evidence="1">
    <location>
        <begin position="21"/>
        <end position="176"/>
    </location>
</feature>
<proteinExistence type="predicted"/>
<dbReference type="AlphaFoldDB" id="A0AAD0M724"/>
<evidence type="ECO:0000256" key="1">
    <source>
        <dbReference type="SAM" id="SignalP"/>
    </source>
</evidence>